<reference evidence="1 2" key="1">
    <citation type="submission" date="2023-12" db="EMBL/GenBank/DDBJ databases">
        <title>Thiobacillus sedimentum sp. nov., a chemolithoautotrophic sulfur-oxidizing bacterium isolated from freshwater sediment.</title>
        <authorList>
            <person name="Luo J."/>
            <person name="Dai C."/>
        </authorList>
    </citation>
    <scope>NUCLEOTIDE SEQUENCE [LARGE SCALE GENOMIC DNA]</scope>
    <source>
        <strain evidence="1 2">SCUT-2</strain>
    </source>
</reference>
<organism evidence="1 2">
    <name type="scientific">Thiobacillus sedimenti</name>
    <dbReference type="NCBI Taxonomy" id="3110231"/>
    <lineage>
        <taxon>Bacteria</taxon>
        <taxon>Pseudomonadati</taxon>
        <taxon>Pseudomonadota</taxon>
        <taxon>Betaproteobacteria</taxon>
        <taxon>Nitrosomonadales</taxon>
        <taxon>Thiobacillaceae</taxon>
        <taxon>Thiobacillus</taxon>
    </lineage>
</organism>
<proteinExistence type="predicted"/>
<name>A0ABZ1CG27_9PROT</name>
<sequence>MTEYIVKIGFWLRAYDGLTVDAESDADAIDKAKAAAKRAMESGAHPEHIDIEERREGVIAFIDRVAPDGRHPVIEDVEFDDDRIHDGPTG</sequence>
<evidence type="ECO:0008006" key="3">
    <source>
        <dbReference type="Google" id="ProtNLM"/>
    </source>
</evidence>
<evidence type="ECO:0000313" key="1">
    <source>
        <dbReference type="EMBL" id="WRS38151.1"/>
    </source>
</evidence>
<dbReference type="EMBL" id="CP141769">
    <property type="protein sequence ID" value="WRS38151.1"/>
    <property type="molecule type" value="Genomic_DNA"/>
</dbReference>
<keyword evidence="2" id="KW-1185">Reference proteome</keyword>
<protein>
    <recommendedName>
        <fullName evidence="3">DUF2188 domain-containing protein</fullName>
    </recommendedName>
</protein>
<accession>A0ABZ1CG27</accession>
<gene>
    <name evidence="1" type="ORF">VA613_09000</name>
</gene>
<dbReference type="RefSeq" id="WP_324778751.1">
    <property type="nucleotide sequence ID" value="NZ_CP141769.1"/>
</dbReference>
<evidence type="ECO:0000313" key="2">
    <source>
        <dbReference type="Proteomes" id="UP001334732"/>
    </source>
</evidence>
<dbReference type="Proteomes" id="UP001334732">
    <property type="component" value="Chromosome"/>
</dbReference>